<keyword evidence="2 7" id="KW-0813">Transport</keyword>
<keyword evidence="6 7" id="KW-0472">Membrane</keyword>
<dbReference type="InterPro" id="IPR000515">
    <property type="entry name" value="MetI-like"/>
</dbReference>
<evidence type="ECO:0000256" key="5">
    <source>
        <dbReference type="ARBA" id="ARBA00022989"/>
    </source>
</evidence>
<dbReference type="AlphaFoldDB" id="A0A1X1FEM4"/>
<dbReference type="CDD" id="cd06261">
    <property type="entry name" value="TM_PBP2"/>
    <property type="match status" value="1"/>
</dbReference>
<dbReference type="Proteomes" id="UP000193009">
    <property type="component" value="Unassembled WGS sequence"/>
</dbReference>
<evidence type="ECO:0000259" key="8">
    <source>
        <dbReference type="PROSITE" id="PS50928"/>
    </source>
</evidence>
<comment type="similarity">
    <text evidence="7">Belongs to the binding-protein-dependent transport system permease family.</text>
</comment>
<evidence type="ECO:0000313" key="10">
    <source>
        <dbReference type="Proteomes" id="UP000193009"/>
    </source>
</evidence>
<feature type="transmembrane region" description="Helical" evidence="7">
    <location>
        <begin position="21"/>
        <end position="47"/>
    </location>
</feature>
<dbReference type="GO" id="GO:0055085">
    <property type="term" value="P:transmembrane transport"/>
    <property type="evidence" value="ECO:0007669"/>
    <property type="project" value="InterPro"/>
</dbReference>
<keyword evidence="5 7" id="KW-1133">Transmembrane helix</keyword>
<comment type="subcellular location">
    <subcellularLocation>
        <location evidence="1 7">Cell membrane</location>
        <topology evidence="1 7">Multi-pass membrane protein</topology>
    </subcellularLocation>
</comment>
<evidence type="ECO:0000256" key="7">
    <source>
        <dbReference type="RuleBase" id="RU363032"/>
    </source>
</evidence>
<evidence type="ECO:0000256" key="4">
    <source>
        <dbReference type="ARBA" id="ARBA00022692"/>
    </source>
</evidence>
<protein>
    <submittedName>
        <fullName evidence="9">Phosphate-import permease protein PhnE</fullName>
    </submittedName>
</protein>
<reference evidence="9 10" key="1">
    <citation type="journal article" date="2017" name="Front. Microbiol.">
        <title>The Histidine Decarboxylase Gene Cluster of Lactobacillus parabuchneri Was Gained by Horizontal Gene Transfer and Is Mobile within the Species.</title>
        <authorList>
            <person name="Wuthrich D."/>
            <person name="Berthoud H."/>
            <person name="Wechsler D."/>
            <person name="Eugster E."/>
            <person name="Irmler S."/>
            <person name="Bruggmann R."/>
        </authorList>
    </citation>
    <scope>NUCLEOTIDE SEQUENCE [LARGE SCALE GENOMIC DNA]</scope>
    <source>
        <strain evidence="9 10">FAM23169</strain>
    </source>
</reference>
<feature type="transmembrane region" description="Helical" evidence="7">
    <location>
        <begin position="112"/>
        <end position="136"/>
    </location>
</feature>
<dbReference type="Pfam" id="PF00528">
    <property type="entry name" value="BPD_transp_1"/>
    <property type="match status" value="1"/>
</dbReference>
<evidence type="ECO:0000256" key="3">
    <source>
        <dbReference type="ARBA" id="ARBA00022475"/>
    </source>
</evidence>
<dbReference type="GO" id="GO:0005886">
    <property type="term" value="C:plasma membrane"/>
    <property type="evidence" value="ECO:0007669"/>
    <property type="project" value="UniProtKB-SubCell"/>
</dbReference>
<feature type="transmembrane region" description="Helical" evidence="7">
    <location>
        <begin position="142"/>
        <end position="161"/>
    </location>
</feature>
<dbReference type="RefSeq" id="WP_084989221.1">
    <property type="nucleotide sequence ID" value="NZ_MSAV01000028.1"/>
</dbReference>
<feature type="transmembrane region" description="Helical" evidence="7">
    <location>
        <begin position="67"/>
        <end position="100"/>
    </location>
</feature>
<dbReference type="Gene3D" id="1.10.3720.10">
    <property type="entry name" value="MetI-like"/>
    <property type="match status" value="1"/>
</dbReference>
<feature type="transmembrane region" description="Helical" evidence="7">
    <location>
        <begin position="213"/>
        <end position="232"/>
    </location>
</feature>
<organism evidence="9 10">
    <name type="scientific">Lentilactobacillus parabuchneri</name>
    <dbReference type="NCBI Taxonomy" id="152331"/>
    <lineage>
        <taxon>Bacteria</taxon>
        <taxon>Bacillati</taxon>
        <taxon>Bacillota</taxon>
        <taxon>Bacilli</taxon>
        <taxon>Lactobacillales</taxon>
        <taxon>Lactobacillaceae</taxon>
        <taxon>Lentilactobacillus</taxon>
    </lineage>
</organism>
<evidence type="ECO:0000256" key="6">
    <source>
        <dbReference type="ARBA" id="ARBA00023136"/>
    </source>
</evidence>
<keyword evidence="3" id="KW-1003">Cell membrane</keyword>
<dbReference type="InterPro" id="IPR035906">
    <property type="entry name" value="MetI-like_sf"/>
</dbReference>
<dbReference type="PANTHER" id="PTHR30043">
    <property type="entry name" value="PHOSPHONATES TRANSPORT SYSTEM PERMEASE PROTEIN"/>
    <property type="match status" value="1"/>
</dbReference>
<comment type="caution">
    <text evidence="9">The sequence shown here is derived from an EMBL/GenBank/DDBJ whole genome shotgun (WGS) entry which is preliminary data.</text>
</comment>
<sequence length="267" mass="29320">MKNQVMDSSKFFMRKRLNLSIVIGLMIVLYVGASLILNFNSAAFLYVDRGIIWLAKNFVPNSHSIQYWGIILQALLRTLIVSVAATTVAGVLALGLALAGAKTTGPSQTLSWLIRGFASIMRNIPIVGWAMLLLFSFKQNDFTGFLALLFLSIGFLTRAFMETIEAVDVEKIQALEVTGANYLQVISQAVIPEITTPLVSWLLYMIENNLRDATLVGLLTGTGIGFVFDLYFKSLRYGPAGLVVLAIIVLVIGVKLVSNQVERRIAI</sequence>
<accession>A0A1X1FEM4</accession>
<dbReference type="STRING" id="152331.FAM21731_01349"/>
<evidence type="ECO:0000313" key="9">
    <source>
        <dbReference type="EMBL" id="ORN29234.1"/>
    </source>
</evidence>
<gene>
    <name evidence="9" type="ORF">FAM23169_01296</name>
</gene>
<evidence type="ECO:0000256" key="2">
    <source>
        <dbReference type="ARBA" id="ARBA00022448"/>
    </source>
</evidence>
<proteinExistence type="inferred from homology"/>
<dbReference type="PROSITE" id="PS50928">
    <property type="entry name" value="ABC_TM1"/>
    <property type="match status" value="1"/>
</dbReference>
<dbReference type="PANTHER" id="PTHR30043:SF1">
    <property type="entry name" value="ABC TRANSPORT SYSTEM PERMEASE PROTEIN P69"/>
    <property type="match status" value="1"/>
</dbReference>
<dbReference type="SUPFAM" id="SSF161098">
    <property type="entry name" value="MetI-like"/>
    <property type="match status" value="1"/>
</dbReference>
<keyword evidence="4 7" id="KW-0812">Transmembrane</keyword>
<feature type="domain" description="ABC transmembrane type-1" evidence="8">
    <location>
        <begin position="75"/>
        <end position="258"/>
    </location>
</feature>
<dbReference type="EMBL" id="MSBD01000033">
    <property type="protein sequence ID" value="ORN29234.1"/>
    <property type="molecule type" value="Genomic_DNA"/>
</dbReference>
<name>A0A1X1FEM4_9LACO</name>
<feature type="transmembrane region" description="Helical" evidence="7">
    <location>
        <begin position="238"/>
        <end position="257"/>
    </location>
</feature>
<evidence type="ECO:0000256" key="1">
    <source>
        <dbReference type="ARBA" id="ARBA00004651"/>
    </source>
</evidence>
<keyword evidence="10" id="KW-1185">Reference proteome</keyword>